<gene>
    <name evidence="2" type="ORF">EYF80_030427</name>
</gene>
<protein>
    <submittedName>
        <fullName evidence="2">Uncharacterized protein</fullName>
    </submittedName>
</protein>
<dbReference type="Proteomes" id="UP000314294">
    <property type="component" value="Unassembled WGS sequence"/>
</dbReference>
<dbReference type="AlphaFoldDB" id="A0A4Z2H3D4"/>
<reference evidence="2 3" key="1">
    <citation type="submission" date="2019-03" db="EMBL/GenBank/DDBJ databases">
        <title>First draft genome of Liparis tanakae, snailfish: a comprehensive survey of snailfish specific genes.</title>
        <authorList>
            <person name="Kim W."/>
            <person name="Song I."/>
            <person name="Jeong J.-H."/>
            <person name="Kim D."/>
            <person name="Kim S."/>
            <person name="Ryu S."/>
            <person name="Song J.Y."/>
            <person name="Lee S.K."/>
        </authorList>
    </citation>
    <scope>NUCLEOTIDE SEQUENCE [LARGE SCALE GENOMIC DNA]</scope>
    <source>
        <tissue evidence="2">Muscle</tissue>
    </source>
</reference>
<evidence type="ECO:0000256" key="1">
    <source>
        <dbReference type="SAM" id="MobiDB-lite"/>
    </source>
</evidence>
<accession>A0A4Z2H3D4</accession>
<keyword evidence="3" id="KW-1185">Reference proteome</keyword>
<feature type="region of interest" description="Disordered" evidence="1">
    <location>
        <begin position="57"/>
        <end position="121"/>
    </location>
</feature>
<feature type="compositionally biased region" description="Basic and acidic residues" evidence="1">
    <location>
        <begin position="78"/>
        <end position="97"/>
    </location>
</feature>
<feature type="compositionally biased region" description="Low complexity" evidence="1">
    <location>
        <begin position="107"/>
        <end position="121"/>
    </location>
</feature>
<comment type="caution">
    <text evidence="2">The sequence shown here is derived from an EMBL/GenBank/DDBJ whole genome shotgun (WGS) entry which is preliminary data.</text>
</comment>
<sequence length="121" mass="12879">MYSQSISFVFFLKAYRGLLTLDAGAVEPQSRDAVRAALDVEDALVVPLARLRLGKVLGQQRDGPHDSGRHIGPGNGGEKMRKEGSEGAREGGSEGAREGSGYRGTGRRAPGPGPQRLARQH</sequence>
<evidence type="ECO:0000313" key="3">
    <source>
        <dbReference type="Proteomes" id="UP000314294"/>
    </source>
</evidence>
<dbReference type="EMBL" id="SRLO01000358">
    <property type="protein sequence ID" value="TNN59324.1"/>
    <property type="molecule type" value="Genomic_DNA"/>
</dbReference>
<name>A0A4Z2H3D4_9TELE</name>
<proteinExistence type="predicted"/>
<evidence type="ECO:0000313" key="2">
    <source>
        <dbReference type="EMBL" id="TNN59324.1"/>
    </source>
</evidence>
<organism evidence="2 3">
    <name type="scientific">Liparis tanakae</name>
    <name type="common">Tanaka's snailfish</name>
    <dbReference type="NCBI Taxonomy" id="230148"/>
    <lineage>
        <taxon>Eukaryota</taxon>
        <taxon>Metazoa</taxon>
        <taxon>Chordata</taxon>
        <taxon>Craniata</taxon>
        <taxon>Vertebrata</taxon>
        <taxon>Euteleostomi</taxon>
        <taxon>Actinopterygii</taxon>
        <taxon>Neopterygii</taxon>
        <taxon>Teleostei</taxon>
        <taxon>Neoteleostei</taxon>
        <taxon>Acanthomorphata</taxon>
        <taxon>Eupercaria</taxon>
        <taxon>Perciformes</taxon>
        <taxon>Cottioidei</taxon>
        <taxon>Cottales</taxon>
        <taxon>Liparidae</taxon>
        <taxon>Liparis</taxon>
    </lineage>
</organism>